<comment type="caution">
    <text evidence="4">The sequence shown here is derived from an EMBL/GenBank/DDBJ whole genome shotgun (WGS) entry which is preliminary data.</text>
</comment>
<feature type="compositionally biased region" description="Basic and acidic residues" evidence="2">
    <location>
        <begin position="611"/>
        <end position="642"/>
    </location>
</feature>
<feature type="region of interest" description="Disordered" evidence="2">
    <location>
        <begin position="249"/>
        <end position="311"/>
    </location>
</feature>
<keyword evidence="5" id="KW-1185">Reference proteome</keyword>
<dbReference type="InterPro" id="IPR007321">
    <property type="entry name" value="Transposase_28"/>
</dbReference>
<accession>A0AAD8T5S2</accession>
<evidence type="ECO:0000259" key="3">
    <source>
        <dbReference type="Pfam" id="PF04195"/>
    </source>
</evidence>
<keyword evidence="1" id="KW-0175">Coiled coil</keyword>
<organism evidence="4 5">
    <name type="scientific">Lolium multiflorum</name>
    <name type="common">Italian ryegrass</name>
    <name type="synonym">Lolium perenne subsp. multiflorum</name>
    <dbReference type="NCBI Taxonomy" id="4521"/>
    <lineage>
        <taxon>Eukaryota</taxon>
        <taxon>Viridiplantae</taxon>
        <taxon>Streptophyta</taxon>
        <taxon>Embryophyta</taxon>
        <taxon>Tracheophyta</taxon>
        <taxon>Spermatophyta</taxon>
        <taxon>Magnoliopsida</taxon>
        <taxon>Liliopsida</taxon>
        <taxon>Poales</taxon>
        <taxon>Poaceae</taxon>
        <taxon>BOP clade</taxon>
        <taxon>Pooideae</taxon>
        <taxon>Poodae</taxon>
        <taxon>Poeae</taxon>
        <taxon>Poeae Chloroplast Group 2 (Poeae type)</taxon>
        <taxon>Loliodinae</taxon>
        <taxon>Loliinae</taxon>
        <taxon>Lolium</taxon>
    </lineage>
</organism>
<dbReference type="PANTHER" id="PTHR33026:SF7">
    <property type="entry name" value="OS03G0100275 PROTEIN"/>
    <property type="match status" value="1"/>
</dbReference>
<evidence type="ECO:0000313" key="4">
    <source>
        <dbReference type="EMBL" id="KAK1669588.1"/>
    </source>
</evidence>
<protein>
    <recommendedName>
        <fullName evidence="3">Transposase (putative) gypsy type domain-containing protein</fullName>
    </recommendedName>
</protein>
<reference evidence="4" key="1">
    <citation type="submission" date="2023-07" db="EMBL/GenBank/DDBJ databases">
        <title>A chromosome-level genome assembly of Lolium multiflorum.</title>
        <authorList>
            <person name="Chen Y."/>
            <person name="Copetti D."/>
            <person name="Kolliker R."/>
            <person name="Studer B."/>
        </authorList>
    </citation>
    <scope>NUCLEOTIDE SEQUENCE</scope>
    <source>
        <strain evidence="4">02402/16</strain>
        <tissue evidence="4">Leaf</tissue>
    </source>
</reference>
<dbReference type="EMBL" id="JAUUTY010000003">
    <property type="protein sequence ID" value="KAK1669588.1"/>
    <property type="molecule type" value="Genomic_DNA"/>
</dbReference>
<feature type="compositionally biased region" description="Basic and acidic residues" evidence="2">
    <location>
        <begin position="266"/>
        <end position="279"/>
    </location>
</feature>
<dbReference type="InterPro" id="IPR043502">
    <property type="entry name" value="DNA/RNA_pol_sf"/>
</dbReference>
<evidence type="ECO:0000313" key="5">
    <source>
        <dbReference type="Proteomes" id="UP001231189"/>
    </source>
</evidence>
<feature type="compositionally biased region" description="Basic and acidic residues" evidence="2">
    <location>
        <begin position="872"/>
        <end position="919"/>
    </location>
</feature>
<dbReference type="PANTHER" id="PTHR33026">
    <property type="entry name" value="OS06G0360600 PROTEIN"/>
    <property type="match status" value="1"/>
</dbReference>
<dbReference type="Pfam" id="PF04195">
    <property type="entry name" value="Transposase_28"/>
    <property type="match status" value="1"/>
</dbReference>
<feature type="region of interest" description="Disordered" evidence="2">
    <location>
        <begin position="872"/>
        <end position="920"/>
    </location>
</feature>
<feature type="compositionally biased region" description="Low complexity" evidence="2">
    <location>
        <begin position="283"/>
        <end position="295"/>
    </location>
</feature>
<feature type="coiled-coil region" evidence="1">
    <location>
        <begin position="350"/>
        <end position="413"/>
    </location>
</feature>
<gene>
    <name evidence="4" type="ORF">QYE76_057747</name>
</gene>
<sequence>MHLLPREESYPKPPMEYRVSFVDHLIRGLSPPIHEFLRGLLFVYGLQLHQLTPNSILHVSIFITLCECFLGVQPNWALWKRIFCLRRNGSHGVAYNIGGVVICVRSDVDYFDVKFPDSVQGWRKRWLYVHEESSDSMEYNIAPFDGKAKILRRRSWDAEASEEEKLATEALMTRIRELQSTRGKELSDLSAKDLEKLIRRISKLSKKDTIPSSCKVAPFCRANPLPKGHLVLSSLPPLPEGGEVEERAVVTDDNQGASRPESGVGDSHKSAASLEKETEAEVSSSTRSSLPAASPKGKRKRDEAIDSGASKATLTAEEETLDFYGAARQLPFMKELVRFGTQFIGYRDYAGELEGKLAEANKRADALAIELEQSESAHAKVVEDLQKRLDDAKRALEENVAQHSAREEEILSRLETQSRRFVRRTHQEYELDNPEDDELLDALSLLEIHGTEARNGLDEAEAGLSRLFPYFFHKKERPAVFIDLAKCFNGNEDLGLQLRQEGLKVGVEGSFLDAATEDQRVKLDPMYFFGLPMIMVQIFGVHLNGLAKLSGFRIAHSSTASAPWTRKNGVSCVAVFGVVRILHNTLGSSSGQDLSHLSKRSKSSQEEDFEESGREEDRYRQPRRCPDGLSQSRERRVQRPRSLEEAEAQYLYMLRISRPDLAAKIQRIVETKARPPKKVWRPKQAGADAQASTNADADASVDTDVVQEWTAYERRHPKLYQDKHERVTLIEKNKDEGSARDQEFTNVEWTRGARPVSCKGAKQPGPVKGFDFDLSKTEQIFDWLLKKKQLKLPDGHEIPTLQEVTGRPYCKWHDTFTHATNDCEALRGQIQMAIEQGRLLFDQFAMKVDAQLSPEVNMVDLGHCIKREPGGSSDIDRAGLADRRCTDKPESIRSRRKGEEEADPHDRPQTMKRNADYSDRPISSSTDALPIFRISLEGDGKLGNGFASADQLEEVEGIQKEIKKLLDTEFIRPCRYAEGIPNVIPMEKKDGRWRVAIDFRSLNIL</sequence>
<feature type="region of interest" description="Disordered" evidence="2">
    <location>
        <begin position="589"/>
        <end position="642"/>
    </location>
</feature>
<dbReference type="AlphaFoldDB" id="A0AAD8T5S2"/>
<evidence type="ECO:0000256" key="1">
    <source>
        <dbReference type="SAM" id="Coils"/>
    </source>
</evidence>
<feature type="region of interest" description="Disordered" evidence="2">
    <location>
        <begin position="674"/>
        <end position="699"/>
    </location>
</feature>
<proteinExistence type="predicted"/>
<feature type="domain" description="Transposase (putative) gypsy type" evidence="3">
    <location>
        <begin position="20"/>
        <end position="86"/>
    </location>
</feature>
<name>A0AAD8T5S2_LOLMU</name>
<dbReference type="SUPFAM" id="SSF56672">
    <property type="entry name" value="DNA/RNA polymerases"/>
    <property type="match status" value="1"/>
</dbReference>
<evidence type="ECO:0000256" key="2">
    <source>
        <dbReference type="SAM" id="MobiDB-lite"/>
    </source>
</evidence>
<dbReference type="Proteomes" id="UP001231189">
    <property type="component" value="Unassembled WGS sequence"/>
</dbReference>
<dbReference type="Gene3D" id="3.10.10.10">
    <property type="entry name" value="HIV Type 1 Reverse Transcriptase, subunit A, domain 1"/>
    <property type="match status" value="1"/>
</dbReference>